<sequence length="202" mass="22085">MTETPTRRGPWIVNASRRVYDNPWIGVSEHDVTDPGGNPGLYGVCEVKSFAVGVVPVDAEGHVWLVGQHRFPRDYYSWELPEGGGSMAVPPLDSARRELKEETGLSATGWWELLQLDFSNAVTDEIGFGFLAWDVTPGASDPDDNEKLDIRRLPFGDVLEMALNGEIRDAFSQAMLMKVDILGRRGGLPAPVARALGYDAAG</sequence>
<dbReference type="PROSITE" id="PS51462">
    <property type="entry name" value="NUDIX"/>
    <property type="match status" value="1"/>
</dbReference>
<evidence type="ECO:0000259" key="1">
    <source>
        <dbReference type="PROSITE" id="PS51462"/>
    </source>
</evidence>
<dbReference type="Gene3D" id="3.90.79.10">
    <property type="entry name" value="Nucleoside Triphosphate Pyrophosphohydrolase"/>
    <property type="match status" value="1"/>
</dbReference>
<dbReference type="RefSeq" id="WP_093153896.1">
    <property type="nucleotide sequence ID" value="NZ_FNBW01000017.1"/>
</dbReference>
<evidence type="ECO:0000313" key="3">
    <source>
        <dbReference type="Proteomes" id="UP000198615"/>
    </source>
</evidence>
<feature type="domain" description="Nudix hydrolase" evidence="1">
    <location>
        <begin position="47"/>
        <end position="175"/>
    </location>
</feature>
<dbReference type="Proteomes" id="UP000198615">
    <property type="component" value="Unassembled WGS sequence"/>
</dbReference>
<comment type="caution">
    <text evidence="2">The sequence shown here is derived from an EMBL/GenBank/DDBJ whole genome shotgun (WGS) entry which is preliminary data.</text>
</comment>
<dbReference type="CDD" id="cd24161">
    <property type="entry name" value="NUDIX_ADPRase_Ndx2"/>
    <property type="match status" value="1"/>
</dbReference>
<dbReference type="EMBL" id="FNBW01000017">
    <property type="protein sequence ID" value="SDG44390.1"/>
    <property type="molecule type" value="Genomic_DNA"/>
</dbReference>
<dbReference type="Pfam" id="PF00293">
    <property type="entry name" value="NUDIX"/>
    <property type="match status" value="1"/>
</dbReference>
<protein>
    <submittedName>
        <fullName evidence="2">8-oxo-dGTP pyrophosphatase MutT, NUDIX family</fullName>
    </submittedName>
</protein>
<accession>A0A8G2BP24</accession>
<dbReference type="OrthoDB" id="177518at2"/>
<dbReference type="AlphaFoldDB" id="A0A8G2BP24"/>
<dbReference type="InterPro" id="IPR015797">
    <property type="entry name" value="NUDIX_hydrolase-like_dom_sf"/>
</dbReference>
<reference evidence="2 3" key="1">
    <citation type="submission" date="2016-10" db="EMBL/GenBank/DDBJ databases">
        <authorList>
            <person name="Varghese N."/>
            <person name="Submissions S."/>
        </authorList>
    </citation>
    <scope>NUCLEOTIDE SEQUENCE [LARGE SCALE GENOMIC DNA]</scope>
    <source>
        <strain evidence="2 3">DSM 18839</strain>
    </source>
</reference>
<name>A0A8G2BP24_9PROT</name>
<dbReference type="SUPFAM" id="SSF55811">
    <property type="entry name" value="Nudix"/>
    <property type="match status" value="1"/>
</dbReference>
<dbReference type="InterPro" id="IPR000086">
    <property type="entry name" value="NUDIX_hydrolase_dom"/>
</dbReference>
<organism evidence="2 3">
    <name type="scientific">Thalassobaculum litoreum DSM 18839</name>
    <dbReference type="NCBI Taxonomy" id="1123362"/>
    <lineage>
        <taxon>Bacteria</taxon>
        <taxon>Pseudomonadati</taxon>
        <taxon>Pseudomonadota</taxon>
        <taxon>Alphaproteobacteria</taxon>
        <taxon>Rhodospirillales</taxon>
        <taxon>Thalassobaculaceae</taxon>
        <taxon>Thalassobaculum</taxon>
    </lineage>
</organism>
<keyword evidence="3" id="KW-1185">Reference proteome</keyword>
<gene>
    <name evidence="2" type="ORF">SAMN05660686_04447</name>
</gene>
<evidence type="ECO:0000313" key="2">
    <source>
        <dbReference type="EMBL" id="SDG44390.1"/>
    </source>
</evidence>
<proteinExistence type="predicted"/>
<dbReference type="GO" id="GO:0003824">
    <property type="term" value="F:catalytic activity"/>
    <property type="evidence" value="ECO:0007669"/>
    <property type="project" value="UniProtKB-ARBA"/>
</dbReference>